<dbReference type="RefSeq" id="WP_310839494.1">
    <property type="nucleotide sequence ID" value="NZ_JAVLSJ010000001.1"/>
</dbReference>
<dbReference type="EMBL" id="JAVLSJ010000001">
    <property type="protein sequence ID" value="MDR9847072.1"/>
    <property type="molecule type" value="Genomic_DNA"/>
</dbReference>
<name>A0ABU2EH13_9BURK</name>
<proteinExistence type="predicted"/>
<evidence type="ECO:0000256" key="1">
    <source>
        <dbReference type="SAM" id="MobiDB-lite"/>
    </source>
</evidence>
<accession>A0ABU2EH13</accession>
<protein>
    <submittedName>
        <fullName evidence="2">Type II toxin-antitoxin system HicA family toxin</fullName>
    </submittedName>
</protein>
<keyword evidence="3" id="KW-1185">Reference proteome</keyword>
<feature type="region of interest" description="Disordered" evidence="1">
    <location>
        <begin position="26"/>
        <end position="52"/>
    </location>
</feature>
<comment type="caution">
    <text evidence="2">The sequence shown here is derived from an EMBL/GenBank/DDBJ whole genome shotgun (WGS) entry which is preliminary data.</text>
</comment>
<dbReference type="SUPFAM" id="SSF54786">
    <property type="entry name" value="YcfA/nrd intein domain"/>
    <property type="match status" value="1"/>
</dbReference>
<evidence type="ECO:0000313" key="2">
    <source>
        <dbReference type="EMBL" id="MDR9847072.1"/>
    </source>
</evidence>
<reference evidence="2" key="1">
    <citation type="submission" date="2023-09" db="EMBL/GenBank/DDBJ databases">
        <title>Description of first Herbaspirillum huttiense subsp. nephrolepsisexaltata and Herbaspirillum huttiense subsp. lycopersicon.</title>
        <authorList>
            <person name="Poudel M."/>
            <person name="Sharma A."/>
            <person name="Goss E."/>
            <person name="Tapia J.H."/>
            <person name="Harmon C.M."/>
            <person name="Jones J.B."/>
        </authorList>
    </citation>
    <scope>NUCLEOTIDE SEQUENCE</scope>
    <source>
        <strain evidence="2">SE1</strain>
    </source>
</reference>
<dbReference type="Proteomes" id="UP001246576">
    <property type="component" value="Unassembled WGS sequence"/>
</dbReference>
<sequence length="69" mass="7710">MKRYSKCKAINDVVIQLVKSGWESLKSNGGHPRIKSPDGKTVLTVPKTPSDWRTEKNWMSQARRAGAIA</sequence>
<gene>
    <name evidence="2" type="ORF">RI048_02480</name>
</gene>
<organism evidence="2 3">
    <name type="scientific">Herbaspirillum huttiense subsp. lycopersici</name>
    <dbReference type="NCBI Taxonomy" id="3074428"/>
    <lineage>
        <taxon>Bacteria</taxon>
        <taxon>Pseudomonadati</taxon>
        <taxon>Pseudomonadota</taxon>
        <taxon>Betaproteobacteria</taxon>
        <taxon>Burkholderiales</taxon>
        <taxon>Oxalobacteraceae</taxon>
        <taxon>Herbaspirillum</taxon>
    </lineage>
</organism>
<evidence type="ECO:0000313" key="3">
    <source>
        <dbReference type="Proteomes" id="UP001246576"/>
    </source>
</evidence>